<name>A0ABN6VPS4_9BACT</name>
<dbReference type="Pfam" id="PF14559">
    <property type="entry name" value="TPR_19"/>
    <property type="match status" value="1"/>
</dbReference>
<keyword evidence="3" id="KW-0479">Metal-binding</keyword>
<dbReference type="Proteomes" id="UP001317705">
    <property type="component" value="Chromosome"/>
</dbReference>
<dbReference type="PANTHER" id="PTHR43409:SF16">
    <property type="entry name" value="SLR0320 PROTEIN"/>
    <property type="match status" value="1"/>
</dbReference>
<dbReference type="EMBL" id="AP027151">
    <property type="protein sequence ID" value="BDV42250.1"/>
    <property type="molecule type" value="Genomic_DNA"/>
</dbReference>
<keyword evidence="4" id="KW-0408">Iron</keyword>
<feature type="domain" description="Radical SAM core" evidence="8">
    <location>
        <begin position="182"/>
        <end position="408"/>
    </location>
</feature>
<dbReference type="InterPro" id="IPR011990">
    <property type="entry name" value="TPR-like_helical_dom_sf"/>
</dbReference>
<dbReference type="CDD" id="cd02068">
    <property type="entry name" value="radical_SAM_B12_BD"/>
    <property type="match status" value="1"/>
</dbReference>
<dbReference type="SMART" id="SM00729">
    <property type="entry name" value="Elp3"/>
    <property type="match status" value="1"/>
</dbReference>
<evidence type="ECO:0000256" key="2">
    <source>
        <dbReference type="ARBA" id="ARBA00022691"/>
    </source>
</evidence>
<dbReference type="InterPro" id="IPR023404">
    <property type="entry name" value="rSAM_horseshoe"/>
</dbReference>
<dbReference type="InterPro" id="IPR058240">
    <property type="entry name" value="rSAM_sf"/>
</dbReference>
<dbReference type="Gene3D" id="1.25.40.10">
    <property type="entry name" value="Tetratricopeptide repeat domain"/>
    <property type="match status" value="1"/>
</dbReference>
<sequence>MRILLAYKADRRGAADPHTSLLPTGLGYLNALLCQEGFASRLVNFSRASWAEIEALLRQERPDLLGISQFTHNRFDSLKLAALAKQCNRDCVTILGGPHATHRAVPILGQHPAVDAIVLGEGEETVLELARRLAAGDRRFAGIAGLAWRDGDEIRQSLRPPIDDLDRLPCPATAMADAWETDIHRQLEFIITSRGCPAACRFCSSPQFWGRALRFRSPRSIVDEIRYIRDHYGLIYFSLRDDTFTARKERVIEFCQLLLAERLYILWNCQSRVNCVDEEMLGWMRRAGCECVQYGVESGSEAVLARLGKGITPEQVRRAARATRRAGIEFSIYLITGVPGEGEADLRATEQLIREVRPHDGQVAPLAYFPGTSLFAEAAMRGEVAGDLFEREQGAAFYVRHDPFVGRATEELLRTVARTGRRARFIGTDFAAQRRLLGFCHGTNLAAGLWRADQGDIAGAEAEYRELIKRQPENPWGHLALGELLAMTGEIGRAEREFRRVLAIVPSYFPGFLALGELRLMAGDAGGARHFFERARELNPRDSEVLERFRTLGGR</sequence>
<evidence type="ECO:0000256" key="6">
    <source>
        <dbReference type="PROSITE-ProRule" id="PRU00339"/>
    </source>
</evidence>
<dbReference type="InterPro" id="IPR006638">
    <property type="entry name" value="Elp3/MiaA/NifB-like_rSAM"/>
</dbReference>
<accession>A0ABN6VPS4</accession>
<dbReference type="PROSITE" id="PS51332">
    <property type="entry name" value="B12_BINDING"/>
    <property type="match status" value="1"/>
</dbReference>
<dbReference type="PANTHER" id="PTHR43409">
    <property type="entry name" value="ANAEROBIC MAGNESIUM-PROTOPORPHYRIN IX MONOMETHYL ESTER CYCLASE-RELATED"/>
    <property type="match status" value="1"/>
</dbReference>
<evidence type="ECO:0000256" key="4">
    <source>
        <dbReference type="ARBA" id="ARBA00023004"/>
    </source>
</evidence>
<evidence type="ECO:0000313" key="10">
    <source>
        <dbReference type="Proteomes" id="UP001317705"/>
    </source>
</evidence>
<dbReference type="SUPFAM" id="SSF102114">
    <property type="entry name" value="Radical SAM enzymes"/>
    <property type="match status" value="1"/>
</dbReference>
<dbReference type="SUPFAM" id="SSF48452">
    <property type="entry name" value="TPR-like"/>
    <property type="match status" value="1"/>
</dbReference>
<dbReference type="SUPFAM" id="SSF52242">
    <property type="entry name" value="Cobalamin (vitamin B12)-binding domain"/>
    <property type="match status" value="1"/>
</dbReference>
<protein>
    <submittedName>
        <fullName evidence="9">B12-binding domain-containing radical SAM protein</fullName>
    </submittedName>
</protein>
<evidence type="ECO:0000259" key="7">
    <source>
        <dbReference type="PROSITE" id="PS51332"/>
    </source>
</evidence>
<dbReference type="SFLD" id="SFLDS00029">
    <property type="entry name" value="Radical_SAM"/>
    <property type="match status" value="1"/>
</dbReference>
<dbReference type="SFLD" id="SFLDG01082">
    <property type="entry name" value="B12-binding_domain_containing"/>
    <property type="match status" value="1"/>
</dbReference>
<reference evidence="9 10" key="1">
    <citation type="submission" date="2022-12" db="EMBL/GenBank/DDBJ databases">
        <title>Polyphasic characterization of Geotalea uranireducens NIT-SL11 newly isolated from a complex of sewage sludge and microbially reduced graphene oxide.</title>
        <authorList>
            <person name="Xie L."/>
            <person name="Yoshida N."/>
            <person name="Meng L."/>
        </authorList>
    </citation>
    <scope>NUCLEOTIDE SEQUENCE [LARGE SCALE GENOMIC DNA]</scope>
    <source>
        <strain evidence="9 10">NIT-SL11</strain>
    </source>
</reference>
<evidence type="ECO:0000313" key="9">
    <source>
        <dbReference type="EMBL" id="BDV42250.1"/>
    </source>
</evidence>
<evidence type="ECO:0000256" key="5">
    <source>
        <dbReference type="ARBA" id="ARBA00023014"/>
    </source>
</evidence>
<dbReference type="Gene3D" id="3.40.50.280">
    <property type="entry name" value="Cobalamin-binding domain"/>
    <property type="match status" value="1"/>
</dbReference>
<organism evidence="9 10">
    <name type="scientific">Geotalea uraniireducens</name>
    <dbReference type="NCBI Taxonomy" id="351604"/>
    <lineage>
        <taxon>Bacteria</taxon>
        <taxon>Pseudomonadati</taxon>
        <taxon>Thermodesulfobacteriota</taxon>
        <taxon>Desulfuromonadia</taxon>
        <taxon>Geobacterales</taxon>
        <taxon>Geobacteraceae</taxon>
        <taxon>Geotalea</taxon>
    </lineage>
</organism>
<dbReference type="InterPro" id="IPR007197">
    <property type="entry name" value="rSAM"/>
</dbReference>
<comment type="cofactor">
    <cofactor evidence="1">
        <name>[4Fe-4S] cluster</name>
        <dbReference type="ChEBI" id="CHEBI:49883"/>
    </cofactor>
</comment>
<dbReference type="Pfam" id="PF04055">
    <property type="entry name" value="Radical_SAM"/>
    <property type="match status" value="1"/>
</dbReference>
<gene>
    <name evidence="9" type="ORF">GURASL_11730</name>
</gene>
<dbReference type="RefSeq" id="WP_282002577.1">
    <property type="nucleotide sequence ID" value="NZ_AP027151.1"/>
</dbReference>
<proteinExistence type="predicted"/>
<dbReference type="InterPro" id="IPR034466">
    <property type="entry name" value="Methyltransferase_Class_B"/>
</dbReference>
<keyword evidence="5" id="KW-0411">Iron-sulfur</keyword>
<dbReference type="Pfam" id="PF02310">
    <property type="entry name" value="B12-binding"/>
    <property type="match status" value="1"/>
</dbReference>
<dbReference type="SFLD" id="SFLDG01123">
    <property type="entry name" value="methyltransferase_(Class_B)"/>
    <property type="match status" value="1"/>
</dbReference>
<dbReference type="PROSITE" id="PS50005">
    <property type="entry name" value="TPR"/>
    <property type="match status" value="1"/>
</dbReference>
<feature type="repeat" description="TPR" evidence="6">
    <location>
        <begin position="509"/>
        <end position="542"/>
    </location>
</feature>
<dbReference type="PROSITE" id="PS51918">
    <property type="entry name" value="RADICAL_SAM"/>
    <property type="match status" value="1"/>
</dbReference>
<dbReference type="InterPro" id="IPR019734">
    <property type="entry name" value="TPR_rpt"/>
</dbReference>
<dbReference type="InterPro" id="IPR051198">
    <property type="entry name" value="BchE-like"/>
</dbReference>
<evidence type="ECO:0000256" key="1">
    <source>
        <dbReference type="ARBA" id="ARBA00001966"/>
    </source>
</evidence>
<dbReference type="InterPro" id="IPR006158">
    <property type="entry name" value="Cobalamin-bd"/>
</dbReference>
<evidence type="ECO:0000259" key="8">
    <source>
        <dbReference type="PROSITE" id="PS51918"/>
    </source>
</evidence>
<evidence type="ECO:0000256" key="3">
    <source>
        <dbReference type="ARBA" id="ARBA00022723"/>
    </source>
</evidence>
<dbReference type="CDD" id="cd01335">
    <property type="entry name" value="Radical_SAM"/>
    <property type="match status" value="1"/>
</dbReference>
<keyword evidence="6" id="KW-0802">TPR repeat</keyword>
<dbReference type="Gene3D" id="3.80.30.20">
    <property type="entry name" value="tm_1862 like domain"/>
    <property type="match status" value="1"/>
</dbReference>
<feature type="domain" description="B12-binding" evidence="7">
    <location>
        <begin position="9"/>
        <end position="140"/>
    </location>
</feature>
<keyword evidence="2" id="KW-0949">S-adenosyl-L-methionine</keyword>
<dbReference type="InterPro" id="IPR036724">
    <property type="entry name" value="Cobalamin-bd_sf"/>
</dbReference>
<keyword evidence="10" id="KW-1185">Reference proteome</keyword>